<dbReference type="PROSITE" id="PS50012">
    <property type="entry name" value="RCC1_3"/>
    <property type="match status" value="2"/>
</dbReference>
<protein>
    <submittedName>
        <fullName evidence="4">Btk-binding protein-related</fullName>
    </submittedName>
</protein>
<dbReference type="PROSITE" id="PS50097">
    <property type="entry name" value="BTB"/>
    <property type="match status" value="1"/>
</dbReference>
<sequence>MSNIKSLGDIDGKTKQTKKFKTLETIKTFPEEVAKIVDVAANSFNEIVFLSSEGKLYQLRAGKYHEKLKAFENLPPIKSIASGNFHFLSLSNEEKPRVYGWGQNAGKQLGFNSYNDVQKPTLIESLKKENIDQIFCIGYCSFFLNKTTNILFGCGKASSGNLGKPEIKGDFAMIQKLHENVANVFGGHSNHTLITKTDGKLYGFGLNIFGELGLGHQNTTFKPTRIKLRISVEEISKIRLGYGLSSILKNDGKLYVTGTNSITGFGKDLTKFKQYPQFQKNNTIIKDIDCGYNLFVILTQDNEIWVQGSFGGFNSNYTSVIRKIQTGNNLTTELSTYNQIKCCDRDLMFFFKSNSYLTQDLEKLLKNGYFSDCNIQNIPVHKILIETRIGKSFDLIKKYLESNCKLNEIQDLLKWIYCDEMINFKRTNEILNHFGIQNAQKTKLLKSDLKQLLFDEQTSDFKLVVKNEEDEEDEEEEEELYIHKFILAARSGLFLNMFQNLEENLQKVKDYSGKSLETIELLITFLYTDELPITADTDQEFIKEEFEDIVEYYQLNPIIPMMDIFEKCSKI</sequence>
<evidence type="ECO:0000259" key="3">
    <source>
        <dbReference type="PROSITE" id="PS50097"/>
    </source>
</evidence>
<dbReference type="CDD" id="cd18186">
    <property type="entry name" value="BTB_POZ_ZBTB_KLHL-like"/>
    <property type="match status" value="1"/>
</dbReference>
<feature type="domain" description="BTB" evidence="3">
    <location>
        <begin position="459"/>
        <end position="535"/>
    </location>
</feature>
<dbReference type="Pfam" id="PF00651">
    <property type="entry name" value="BTB"/>
    <property type="match status" value="1"/>
</dbReference>
<evidence type="ECO:0000256" key="1">
    <source>
        <dbReference type="ARBA" id="ARBA00022737"/>
    </source>
</evidence>
<dbReference type="Gene3D" id="2.130.10.30">
    <property type="entry name" value="Regulator of chromosome condensation 1/beta-lactamase-inhibitor protein II"/>
    <property type="match status" value="1"/>
</dbReference>
<dbReference type="InterPro" id="IPR009091">
    <property type="entry name" value="RCC1/BLIP-II"/>
</dbReference>
<dbReference type="PANTHER" id="PTHR22870:SF408">
    <property type="entry name" value="OS09G0560450 PROTEIN"/>
    <property type="match status" value="1"/>
</dbReference>
<evidence type="ECO:0000313" key="4">
    <source>
        <dbReference type="EMBL" id="KAJ6230569.1"/>
    </source>
</evidence>
<evidence type="ECO:0000256" key="2">
    <source>
        <dbReference type="PROSITE-ProRule" id="PRU00235"/>
    </source>
</evidence>
<dbReference type="SUPFAM" id="SSF54695">
    <property type="entry name" value="POZ domain"/>
    <property type="match status" value="1"/>
</dbReference>
<dbReference type="InterPro" id="IPR000210">
    <property type="entry name" value="BTB/POZ_dom"/>
</dbReference>
<feature type="repeat" description="RCC1" evidence="2">
    <location>
        <begin position="199"/>
        <end position="251"/>
    </location>
</feature>
<dbReference type="SUPFAM" id="SSF50985">
    <property type="entry name" value="RCC1/BLIP-II"/>
    <property type="match status" value="1"/>
</dbReference>
<keyword evidence="5" id="KW-1185">Reference proteome</keyword>
<organism evidence="4 5">
    <name type="scientific">Anaeramoeba flamelloides</name>
    <dbReference type="NCBI Taxonomy" id="1746091"/>
    <lineage>
        <taxon>Eukaryota</taxon>
        <taxon>Metamonada</taxon>
        <taxon>Anaeramoebidae</taxon>
        <taxon>Anaeramoeba</taxon>
    </lineage>
</organism>
<dbReference type="Gene3D" id="3.30.710.10">
    <property type="entry name" value="Potassium Channel Kv1.1, Chain A"/>
    <property type="match status" value="1"/>
</dbReference>
<feature type="repeat" description="RCC1" evidence="2">
    <location>
        <begin position="96"/>
        <end position="147"/>
    </location>
</feature>
<evidence type="ECO:0000313" key="5">
    <source>
        <dbReference type="Proteomes" id="UP001150062"/>
    </source>
</evidence>
<dbReference type="InterPro" id="IPR051210">
    <property type="entry name" value="Ub_ligase/GEF_domain"/>
</dbReference>
<dbReference type="PANTHER" id="PTHR22870">
    <property type="entry name" value="REGULATOR OF CHROMOSOME CONDENSATION"/>
    <property type="match status" value="1"/>
</dbReference>
<dbReference type="InterPro" id="IPR011333">
    <property type="entry name" value="SKP1/BTB/POZ_sf"/>
</dbReference>
<dbReference type="EMBL" id="JAOAOG010000310">
    <property type="protein sequence ID" value="KAJ6230569.1"/>
    <property type="molecule type" value="Genomic_DNA"/>
</dbReference>
<dbReference type="Proteomes" id="UP001150062">
    <property type="component" value="Unassembled WGS sequence"/>
</dbReference>
<dbReference type="Pfam" id="PF00415">
    <property type="entry name" value="RCC1"/>
    <property type="match status" value="2"/>
</dbReference>
<name>A0ABQ8XES4_9EUKA</name>
<reference evidence="4" key="1">
    <citation type="submission" date="2022-08" db="EMBL/GenBank/DDBJ databases">
        <title>Novel sulfate-reducing endosymbionts in the free-living metamonad Anaeramoeba.</title>
        <authorList>
            <person name="Jerlstrom-Hultqvist J."/>
            <person name="Cepicka I."/>
            <person name="Gallot-Lavallee L."/>
            <person name="Salas-Leiva D."/>
            <person name="Curtis B.A."/>
            <person name="Zahonova K."/>
            <person name="Pipaliya S."/>
            <person name="Dacks J."/>
            <person name="Roger A.J."/>
        </authorList>
    </citation>
    <scope>NUCLEOTIDE SEQUENCE</scope>
    <source>
        <strain evidence="4">Schooner1</strain>
    </source>
</reference>
<gene>
    <name evidence="4" type="ORF">M0813_06559</name>
</gene>
<proteinExistence type="predicted"/>
<accession>A0ABQ8XES4</accession>
<dbReference type="InterPro" id="IPR000408">
    <property type="entry name" value="Reg_chr_condens"/>
</dbReference>
<comment type="caution">
    <text evidence="4">The sequence shown here is derived from an EMBL/GenBank/DDBJ whole genome shotgun (WGS) entry which is preliminary data.</text>
</comment>
<keyword evidence="1" id="KW-0677">Repeat</keyword>